<feature type="domain" description="Peptidase M24" evidence="1">
    <location>
        <begin position="154"/>
        <end position="371"/>
    </location>
</feature>
<dbReference type="EMBL" id="JAATJL010000001">
    <property type="protein sequence ID" value="NJC21528.1"/>
    <property type="molecule type" value="Genomic_DNA"/>
</dbReference>
<dbReference type="PANTHER" id="PTHR46112">
    <property type="entry name" value="AMINOPEPTIDASE"/>
    <property type="match status" value="1"/>
</dbReference>
<keyword evidence="4" id="KW-1185">Reference proteome</keyword>
<accession>A0A846REG6</accession>
<dbReference type="AlphaFoldDB" id="A0A846REG6"/>
<name>A0A846REG6_9MICC</name>
<keyword evidence="3" id="KW-0645">Protease</keyword>
<evidence type="ECO:0000259" key="1">
    <source>
        <dbReference type="Pfam" id="PF00557"/>
    </source>
</evidence>
<protein>
    <submittedName>
        <fullName evidence="3">Xaa-Pro aminopeptidase</fullName>
    </submittedName>
</protein>
<sequence length="391" mass="42749">MKFSQRLPATFYQDVHGRVRTELERYGLDALIVDDPHEVAYLSGFFHHPNERPAAVWISADRSVLLLPELEREHAIAQNAAVDQIVAFAEYPGVHSPFEPLAREIGRSGNWGHSPMLATGRLHELQSVFDGVAWRMCGIVDALRLIKSPEEIDLHRQAAALGDVMLHAGRNLIEAAIADGGALPTEAELAGHVTRSGTDWMYATHGDVVVVPMLAAGLVYAGANTAFPHGLPSSYRLQPGDTVILSLGGAVGGRYAESERTFFLGDPTDEQRRYFEADHRAQEVGTKELRPGAVCRDVNRACLDVIRDAGLGEYIRHRQGHGIGLNFHEPPWLEDGDASALEAGMVVSSEPGIYVPGHAGYRISDTVLITDDGAERLTCYPRDLDDVIIKL</sequence>
<organism evidence="3 4">
    <name type="scientific">Arthrobacter pigmenti</name>
    <dbReference type="NCBI Taxonomy" id="271432"/>
    <lineage>
        <taxon>Bacteria</taxon>
        <taxon>Bacillati</taxon>
        <taxon>Actinomycetota</taxon>
        <taxon>Actinomycetes</taxon>
        <taxon>Micrococcales</taxon>
        <taxon>Micrococcaceae</taxon>
        <taxon>Arthrobacter</taxon>
    </lineage>
</organism>
<dbReference type="InterPro" id="IPR050659">
    <property type="entry name" value="Peptidase_M24B"/>
</dbReference>
<dbReference type="Proteomes" id="UP000547458">
    <property type="component" value="Unassembled WGS sequence"/>
</dbReference>
<dbReference type="InterPro" id="IPR000587">
    <property type="entry name" value="Creatinase_N"/>
</dbReference>
<keyword evidence="3" id="KW-0031">Aminopeptidase</keyword>
<comment type="caution">
    <text evidence="3">The sequence shown here is derived from an EMBL/GenBank/DDBJ whole genome shotgun (WGS) entry which is preliminary data.</text>
</comment>
<reference evidence="3 4" key="1">
    <citation type="submission" date="2020-03" db="EMBL/GenBank/DDBJ databases">
        <title>Sequencing the genomes of 1000 actinobacteria strains.</title>
        <authorList>
            <person name="Klenk H.-P."/>
        </authorList>
    </citation>
    <scope>NUCLEOTIDE SEQUENCE [LARGE SCALE GENOMIC DNA]</scope>
    <source>
        <strain evidence="3 4">DSM 16403</strain>
    </source>
</reference>
<dbReference type="Gene3D" id="3.40.350.10">
    <property type="entry name" value="Creatinase/prolidase N-terminal domain"/>
    <property type="match status" value="1"/>
</dbReference>
<dbReference type="PANTHER" id="PTHR46112:SF2">
    <property type="entry name" value="XAA-PRO AMINOPEPTIDASE P-RELATED"/>
    <property type="match status" value="1"/>
</dbReference>
<proteinExistence type="predicted"/>
<dbReference type="InterPro" id="IPR000994">
    <property type="entry name" value="Pept_M24"/>
</dbReference>
<dbReference type="Pfam" id="PF01321">
    <property type="entry name" value="Creatinase_N"/>
    <property type="match status" value="1"/>
</dbReference>
<dbReference type="SUPFAM" id="SSF55920">
    <property type="entry name" value="Creatinase/aminopeptidase"/>
    <property type="match status" value="1"/>
</dbReference>
<evidence type="ECO:0000313" key="4">
    <source>
        <dbReference type="Proteomes" id="UP000547458"/>
    </source>
</evidence>
<evidence type="ECO:0000313" key="3">
    <source>
        <dbReference type="EMBL" id="NJC21528.1"/>
    </source>
</evidence>
<dbReference type="GO" id="GO:0004177">
    <property type="term" value="F:aminopeptidase activity"/>
    <property type="evidence" value="ECO:0007669"/>
    <property type="project" value="UniProtKB-KW"/>
</dbReference>
<keyword evidence="3" id="KW-0378">Hydrolase</keyword>
<dbReference type="RefSeq" id="WP_342450256.1">
    <property type="nucleotide sequence ID" value="NZ_JAATJL010000001.1"/>
</dbReference>
<dbReference type="Pfam" id="PF00557">
    <property type="entry name" value="Peptidase_M24"/>
    <property type="match status" value="1"/>
</dbReference>
<evidence type="ECO:0000259" key="2">
    <source>
        <dbReference type="Pfam" id="PF01321"/>
    </source>
</evidence>
<gene>
    <name evidence="3" type="ORF">BJ994_000604</name>
</gene>
<dbReference type="Gene3D" id="3.90.230.10">
    <property type="entry name" value="Creatinase/methionine aminopeptidase superfamily"/>
    <property type="match status" value="1"/>
</dbReference>
<feature type="domain" description="Creatinase N-terminal" evidence="2">
    <location>
        <begin position="18"/>
        <end position="146"/>
    </location>
</feature>
<dbReference type="InterPro" id="IPR029149">
    <property type="entry name" value="Creatin/AminoP/Spt16_N"/>
</dbReference>
<dbReference type="SUPFAM" id="SSF53092">
    <property type="entry name" value="Creatinase/prolidase N-terminal domain"/>
    <property type="match status" value="1"/>
</dbReference>
<dbReference type="InterPro" id="IPR036005">
    <property type="entry name" value="Creatinase/aminopeptidase-like"/>
</dbReference>